<evidence type="ECO:0000313" key="2">
    <source>
        <dbReference type="Proteomes" id="UP000789375"/>
    </source>
</evidence>
<dbReference type="AlphaFoldDB" id="A0A9N9NAI2"/>
<reference evidence="1" key="1">
    <citation type="submission" date="2021-06" db="EMBL/GenBank/DDBJ databases">
        <authorList>
            <person name="Kallberg Y."/>
            <person name="Tangrot J."/>
            <person name="Rosling A."/>
        </authorList>
    </citation>
    <scope>NUCLEOTIDE SEQUENCE</scope>
    <source>
        <strain evidence="1">87-6 pot B 2015</strain>
    </source>
</reference>
<dbReference type="EMBL" id="CAJVPP010012963">
    <property type="protein sequence ID" value="CAG8719355.1"/>
    <property type="molecule type" value="Genomic_DNA"/>
</dbReference>
<keyword evidence="2" id="KW-1185">Reference proteome</keyword>
<dbReference type="Proteomes" id="UP000789375">
    <property type="component" value="Unassembled WGS sequence"/>
</dbReference>
<comment type="caution">
    <text evidence="1">The sequence shown here is derived from an EMBL/GenBank/DDBJ whole genome shotgun (WGS) entry which is preliminary data.</text>
</comment>
<evidence type="ECO:0000313" key="1">
    <source>
        <dbReference type="EMBL" id="CAG8719355.1"/>
    </source>
</evidence>
<feature type="non-terminal residue" evidence="1">
    <location>
        <position position="1"/>
    </location>
</feature>
<proteinExistence type="predicted"/>
<accession>A0A9N9NAI2</accession>
<gene>
    <name evidence="1" type="ORF">FMOSSE_LOCUS14875</name>
</gene>
<sequence>ASNSIKFDWKLPIQMNLLENYASNPSKSASKDASNLLSAYHCT</sequence>
<protein>
    <submittedName>
        <fullName evidence="1">12397_t:CDS:1</fullName>
    </submittedName>
</protein>
<organism evidence="1 2">
    <name type="scientific">Funneliformis mosseae</name>
    <name type="common">Endomycorrhizal fungus</name>
    <name type="synonym">Glomus mosseae</name>
    <dbReference type="NCBI Taxonomy" id="27381"/>
    <lineage>
        <taxon>Eukaryota</taxon>
        <taxon>Fungi</taxon>
        <taxon>Fungi incertae sedis</taxon>
        <taxon>Mucoromycota</taxon>
        <taxon>Glomeromycotina</taxon>
        <taxon>Glomeromycetes</taxon>
        <taxon>Glomerales</taxon>
        <taxon>Glomeraceae</taxon>
        <taxon>Funneliformis</taxon>
    </lineage>
</organism>
<name>A0A9N9NAI2_FUNMO</name>